<organism evidence="3 4">
    <name type="scientific">Chitinophaga niabensis</name>
    <dbReference type="NCBI Taxonomy" id="536979"/>
    <lineage>
        <taxon>Bacteria</taxon>
        <taxon>Pseudomonadati</taxon>
        <taxon>Bacteroidota</taxon>
        <taxon>Chitinophagia</taxon>
        <taxon>Chitinophagales</taxon>
        <taxon>Chitinophagaceae</taxon>
        <taxon>Chitinophaga</taxon>
    </lineage>
</organism>
<dbReference type="GO" id="GO:0016020">
    <property type="term" value="C:membrane"/>
    <property type="evidence" value="ECO:0007669"/>
    <property type="project" value="InterPro"/>
</dbReference>
<dbReference type="STRING" id="536979.SAMN04488055_5215"/>
<feature type="transmembrane region" description="Helical" evidence="1">
    <location>
        <begin position="12"/>
        <end position="28"/>
    </location>
</feature>
<feature type="transmembrane region" description="Helical" evidence="1">
    <location>
        <begin position="85"/>
        <end position="105"/>
    </location>
</feature>
<protein>
    <submittedName>
        <fullName evidence="3">Histidine kinase</fullName>
    </submittedName>
</protein>
<dbReference type="PANTHER" id="PTHR34220">
    <property type="entry name" value="SENSOR HISTIDINE KINASE YPDA"/>
    <property type="match status" value="1"/>
</dbReference>
<evidence type="ECO:0000313" key="4">
    <source>
        <dbReference type="Proteomes" id="UP000185003"/>
    </source>
</evidence>
<feature type="domain" description="Signal transduction histidine kinase internal region" evidence="2">
    <location>
        <begin position="162"/>
        <end position="240"/>
    </location>
</feature>
<evidence type="ECO:0000313" key="3">
    <source>
        <dbReference type="EMBL" id="SIO52353.1"/>
    </source>
</evidence>
<feature type="transmembrane region" description="Helical" evidence="1">
    <location>
        <begin position="40"/>
        <end position="60"/>
    </location>
</feature>
<dbReference type="Proteomes" id="UP000185003">
    <property type="component" value="Unassembled WGS sequence"/>
</dbReference>
<reference evidence="3 4" key="1">
    <citation type="submission" date="2016-11" db="EMBL/GenBank/DDBJ databases">
        <authorList>
            <person name="Jaros S."/>
            <person name="Januszkiewicz K."/>
            <person name="Wedrychowicz H."/>
        </authorList>
    </citation>
    <scope>NUCLEOTIDE SEQUENCE [LARGE SCALE GENOMIC DNA]</scope>
    <source>
        <strain evidence="3 4">DSM 24787</strain>
    </source>
</reference>
<name>A0A1N6K7D8_9BACT</name>
<keyword evidence="4" id="KW-1185">Reference proteome</keyword>
<keyword evidence="3" id="KW-0418">Kinase</keyword>
<keyword evidence="1" id="KW-0812">Transmembrane</keyword>
<dbReference type="EMBL" id="FSRA01000002">
    <property type="protein sequence ID" value="SIO52353.1"/>
    <property type="molecule type" value="Genomic_DNA"/>
</dbReference>
<dbReference type="Pfam" id="PF06580">
    <property type="entry name" value="His_kinase"/>
    <property type="match status" value="1"/>
</dbReference>
<dbReference type="InterPro" id="IPR010559">
    <property type="entry name" value="Sig_transdc_His_kin_internal"/>
</dbReference>
<gene>
    <name evidence="3" type="ORF">SAMN04488055_5215</name>
</gene>
<dbReference type="GO" id="GO:0000155">
    <property type="term" value="F:phosphorelay sensor kinase activity"/>
    <property type="evidence" value="ECO:0007669"/>
    <property type="project" value="InterPro"/>
</dbReference>
<feature type="transmembrane region" description="Helical" evidence="1">
    <location>
        <begin position="117"/>
        <end position="141"/>
    </location>
</feature>
<evidence type="ECO:0000259" key="2">
    <source>
        <dbReference type="Pfam" id="PF06580"/>
    </source>
</evidence>
<dbReference type="RefSeq" id="WP_074242467.1">
    <property type="nucleotide sequence ID" value="NZ_FSRA01000002.1"/>
</dbReference>
<proteinExistence type="predicted"/>
<accession>A0A1N6K7D8</accession>
<keyword evidence="1" id="KW-0472">Membrane</keyword>
<sequence length="346" mass="40935">MKFVKPNRIQTLGFLYSMPFIILAWVYILYDERIFSDWRIWAISFPLLYGIGVVSWFMHYQYDHYVISRFPSLEQTAQRISWKSLVNLVVMTPSGLFILLVYDWFHILGYELERIDLLYAYLIGLAVNIMFETLWEVLYIIDKYKESATEQEMMEKLHLEQEFDNLKQKVNPHFLFNCFNTLSSLISEDKKLAEEFLDELSKVYRYLLRNNESGMSTVEQEVNFIQSYYQLLKTRHGESFQMHVKIDNGFMLYELPALSLQLLVENAVKHNVVSKQEPIALTITSTEDGYLVIENNLVKKINKPESTGIGLINIREKYRLLRRYDVRINELENRFVVVLPLIPGLS</sequence>
<dbReference type="InterPro" id="IPR050640">
    <property type="entry name" value="Bact_2-comp_sensor_kinase"/>
</dbReference>
<keyword evidence="3" id="KW-0808">Transferase</keyword>
<keyword evidence="1" id="KW-1133">Transmembrane helix</keyword>
<dbReference type="PANTHER" id="PTHR34220:SF7">
    <property type="entry name" value="SENSOR HISTIDINE KINASE YPDA"/>
    <property type="match status" value="1"/>
</dbReference>
<dbReference type="AlphaFoldDB" id="A0A1N6K7D8"/>
<dbReference type="OrthoDB" id="9809908at2"/>
<evidence type="ECO:0000256" key="1">
    <source>
        <dbReference type="SAM" id="Phobius"/>
    </source>
</evidence>